<dbReference type="PROSITE" id="PS51257">
    <property type="entry name" value="PROKAR_LIPOPROTEIN"/>
    <property type="match status" value="1"/>
</dbReference>
<keyword evidence="2" id="KW-1185">Reference proteome</keyword>
<protein>
    <submittedName>
        <fullName evidence="1">Uncharacterized protein</fullName>
    </submittedName>
</protein>
<evidence type="ECO:0000313" key="1">
    <source>
        <dbReference type="EMBL" id="MCX2839848.1"/>
    </source>
</evidence>
<dbReference type="Proteomes" id="UP001148482">
    <property type="component" value="Unassembled WGS sequence"/>
</dbReference>
<gene>
    <name evidence="1" type="ORF">OQ279_17115</name>
</gene>
<reference evidence="1" key="1">
    <citation type="submission" date="2022-11" db="EMBL/GenBank/DDBJ databases">
        <title>Salinimicrobium profundisediminis sp. nov., isolated from deep-sea sediment of the Mariana Trench.</title>
        <authorList>
            <person name="Fu H."/>
        </authorList>
    </citation>
    <scope>NUCLEOTIDE SEQUENCE</scope>
    <source>
        <strain evidence="1">MT39</strain>
    </source>
</reference>
<evidence type="ECO:0000313" key="2">
    <source>
        <dbReference type="Proteomes" id="UP001148482"/>
    </source>
</evidence>
<dbReference type="EMBL" id="JAPJDA010000046">
    <property type="protein sequence ID" value="MCX2839848.1"/>
    <property type="molecule type" value="Genomic_DNA"/>
</dbReference>
<accession>A0A9X3CZZ4</accession>
<dbReference type="AlphaFoldDB" id="A0A9X3CZZ4"/>
<proteinExistence type="predicted"/>
<sequence>MFLVRNSFVLILMFLLIGCNGIQENETGYLTKEQVLKENPKADYFELNDKVYVTGIDWIEGVKLTKGEVIGEIKDGMASELSVGTQIIAPRERRDILIV</sequence>
<comment type="caution">
    <text evidence="1">The sequence shown here is derived from an EMBL/GenBank/DDBJ whole genome shotgun (WGS) entry which is preliminary data.</text>
</comment>
<name>A0A9X3CZZ4_9FLAO</name>
<organism evidence="1 2">
    <name type="scientific">Salinimicrobium profundisediminis</name>
    <dbReference type="NCBI Taxonomy" id="2994553"/>
    <lineage>
        <taxon>Bacteria</taxon>
        <taxon>Pseudomonadati</taxon>
        <taxon>Bacteroidota</taxon>
        <taxon>Flavobacteriia</taxon>
        <taxon>Flavobacteriales</taxon>
        <taxon>Flavobacteriaceae</taxon>
        <taxon>Salinimicrobium</taxon>
    </lineage>
</organism>